<sequence precursor="true">MTLNRLTQKRLTGALLAFGLSLSTGAAYAALSPEQDALIRKGEYVAVAGDCVACHSTEGGKPFAGGLGLATPLGTIYSSNITPSKKDGIGNYTLEQFEHAVRDGVRGDGANLYPAMPYTSYAKISDDDMKALYAYFMQGVEPVDVPSTPTALPFPFNVRLSMAGWNLLFLEKGAFKADPSKSDQVNRGAYLGEALAHCSTCHTPRNALMAEEGDKALGGSSLGTWFAPNITPDAVSGIGNWSTGEIAGYLKTGHAPGKAQAAGPMAEAIDHSLSHLSDSDLQAIAVWLKQTTPVSQQGQARAADQFGSPANYADTLRGVPRPADADKMTGWQVYDGYCASCHQPDGRGSKDGGLPSLINNTALGHLNSDNLVMAILHGVQRGPESKDVAMPAFEHLLSDTQVATLSNQLLRQFGNDQAKVTSDRVKELRAGGKPSPLLELAHWGMGIAGLVVILLIALFFVRRRRRH</sequence>
<dbReference type="GO" id="GO:0020037">
    <property type="term" value="F:heme binding"/>
    <property type="evidence" value="ECO:0007669"/>
    <property type="project" value="InterPro"/>
</dbReference>
<accession>A0A0H3F6V6</accession>
<feature type="binding site" description="covalent" evidence="9">
    <location>
        <position position="198"/>
    </location>
    <ligand>
        <name>heme c</name>
        <dbReference type="ChEBI" id="CHEBI:61717"/>
        <label>2</label>
    </ligand>
</feature>
<dbReference type="InterPro" id="IPR036909">
    <property type="entry name" value="Cyt_c-like_dom_sf"/>
</dbReference>
<evidence type="ECO:0000256" key="7">
    <source>
        <dbReference type="ARBA" id="ARBA00023004"/>
    </source>
</evidence>
<evidence type="ECO:0000256" key="5">
    <source>
        <dbReference type="ARBA" id="ARBA00022729"/>
    </source>
</evidence>
<evidence type="ECO:0000256" key="8">
    <source>
        <dbReference type="ARBA" id="ARBA00023136"/>
    </source>
</evidence>
<dbReference type="PROSITE" id="PS51007">
    <property type="entry name" value="CYTC"/>
    <property type="match status" value="3"/>
</dbReference>
<dbReference type="PANTHER" id="PTHR35008">
    <property type="entry name" value="BLL4482 PROTEIN-RELATED"/>
    <property type="match status" value="1"/>
</dbReference>
<feature type="binding site" description="covalent" evidence="9">
    <location>
        <position position="338"/>
    </location>
    <ligand>
        <name>heme c</name>
        <dbReference type="ChEBI" id="CHEBI:61717"/>
        <label>3</label>
    </ligand>
</feature>
<dbReference type="EC" id="1.1.99.3" evidence="14"/>
<evidence type="ECO:0000259" key="13">
    <source>
        <dbReference type="PROSITE" id="PS51007"/>
    </source>
</evidence>
<dbReference type="InterPro" id="IPR051459">
    <property type="entry name" value="Cytochrome_c-type_DH"/>
</dbReference>
<evidence type="ECO:0000256" key="6">
    <source>
        <dbReference type="ARBA" id="ARBA00022737"/>
    </source>
</evidence>
<keyword evidence="11" id="KW-0812">Transmembrane</keyword>
<name>A0A0H3F6V6_RAHSY</name>
<reference evidence="15" key="1">
    <citation type="submission" date="2011-01" db="EMBL/GenBank/DDBJ databases">
        <title>Complete sequence of chromosome of Rahnella sp. Y9602.</title>
        <authorList>
            <consortium name="US DOE Joint Genome Institute"/>
            <person name="Lucas S."/>
            <person name="Copeland A."/>
            <person name="Lapidus A."/>
            <person name="Cheng J.-F."/>
            <person name="Goodwin L."/>
            <person name="Pitluck S."/>
            <person name="Lu M."/>
            <person name="Detter J.C."/>
            <person name="Han C."/>
            <person name="Tapia R."/>
            <person name="Land M."/>
            <person name="Hauser L."/>
            <person name="Kyrpides N."/>
            <person name="Ivanova N."/>
            <person name="Ovchinnikova G."/>
            <person name="Pagani I."/>
            <person name="Sobecky P.A."/>
            <person name="Martinez R.J."/>
            <person name="Woyke T."/>
        </authorList>
    </citation>
    <scope>NUCLEOTIDE SEQUENCE [LARGE SCALE GENOMIC DNA]</scope>
    <source>
        <strain evidence="15">Y9602</strain>
    </source>
</reference>
<dbReference type="HOGENOM" id="CLU_028594_0_1_6"/>
<dbReference type="Gene3D" id="1.10.760.10">
    <property type="entry name" value="Cytochrome c-like domain"/>
    <property type="match status" value="2"/>
</dbReference>
<dbReference type="InterPro" id="IPR009056">
    <property type="entry name" value="Cyt_c-like_dom"/>
</dbReference>
<feature type="binding site" description="covalent" evidence="9">
    <location>
        <position position="201"/>
    </location>
    <ligand>
        <name>heme c</name>
        <dbReference type="ChEBI" id="CHEBI:61717"/>
        <label>2</label>
    </ligand>
</feature>
<evidence type="ECO:0000256" key="9">
    <source>
        <dbReference type="PIRSR" id="PIRSR000018-50"/>
    </source>
</evidence>
<comment type="cofactor">
    <cofactor evidence="9">
        <name>heme c</name>
        <dbReference type="ChEBI" id="CHEBI:61717"/>
    </cofactor>
    <text evidence="9">Binds 3 heme c groups covalently per subunit.</text>
</comment>
<dbReference type="RefSeq" id="WP_013574354.1">
    <property type="nucleotide sequence ID" value="NC_015061.1"/>
</dbReference>
<dbReference type="PANTHER" id="PTHR35008:SF8">
    <property type="entry name" value="ALCOHOL DEHYDROGENASE CYTOCHROME C SUBUNIT"/>
    <property type="match status" value="1"/>
</dbReference>
<organism evidence="14 15">
    <name type="scientific">Rahnella sp. (strain Y9602)</name>
    <dbReference type="NCBI Taxonomy" id="2703885"/>
    <lineage>
        <taxon>Bacteria</taxon>
        <taxon>Pseudomonadati</taxon>
        <taxon>Pseudomonadota</taxon>
        <taxon>Gammaproteobacteria</taxon>
        <taxon>Enterobacterales</taxon>
        <taxon>Yersiniaceae</taxon>
        <taxon>Rahnella</taxon>
    </lineage>
</organism>
<keyword evidence="2" id="KW-1003">Cell membrane</keyword>
<dbReference type="KEGG" id="rah:Rahaq_1026"/>
<keyword evidence="14" id="KW-0560">Oxidoreductase</keyword>
<dbReference type="GO" id="GO:0005886">
    <property type="term" value="C:plasma membrane"/>
    <property type="evidence" value="ECO:0007669"/>
    <property type="project" value="UniProtKB-SubCell"/>
</dbReference>
<evidence type="ECO:0000256" key="10">
    <source>
        <dbReference type="PIRSR" id="PIRSR000018-51"/>
    </source>
</evidence>
<reference evidence="14 15" key="2">
    <citation type="journal article" date="2012" name="J. Bacteriol.">
        <title>Complete Genome Sequence of Rahnella sp. Strain Y9602, a Gammaproteobacterium Isolate from Metal- and Radionuclide-Contaminated Soil.</title>
        <authorList>
            <person name="Martinez R.J."/>
            <person name="Bruce D."/>
            <person name="Detter C."/>
            <person name="Goodwin L.A."/>
            <person name="Han J."/>
            <person name="Han C.S."/>
            <person name="Held B."/>
            <person name="Land M.L."/>
            <person name="Mikhailova N."/>
            <person name="Nolan M."/>
            <person name="Pennacchio L."/>
            <person name="Pitluck S."/>
            <person name="Tapia R."/>
            <person name="Woyke T."/>
            <person name="Sobecky P.A."/>
        </authorList>
    </citation>
    <scope>NUCLEOTIDE SEQUENCE [LARGE SCALE GENOMIC DNA]</scope>
    <source>
        <strain evidence="14 15">Y9602</strain>
    </source>
</reference>
<feature type="binding site" description="covalent" evidence="9">
    <location>
        <position position="54"/>
    </location>
    <ligand>
        <name>heme c</name>
        <dbReference type="ChEBI" id="CHEBI:61717"/>
        <label>1</label>
    </ligand>
</feature>
<evidence type="ECO:0000256" key="12">
    <source>
        <dbReference type="SAM" id="SignalP"/>
    </source>
</evidence>
<feature type="binding site" description="axial binding residue" evidence="10">
    <location>
        <position position="202"/>
    </location>
    <ligand>
        <name>heme c</name>
        <dbReference type="ChEBI" id="CHEBI:61717"/>
        <label>2</label>
    </ligand>
    <ligandPart>
        <name>Fe</name>
        <dbReference type="ChEBI" id="CHEBI:18248"/>
    </ligandPart>
</feature>
<evidence type="ECO:0000313" key="15">
    <source>
        <dbReference type="Proteomes" id="UP000007257"/>
    </source>
</evidence>
<dbReference type="Pfam" id="PF13442">
    <property type="entry name" value="Cytochrome_CBB3"/>
    <property type="match status" value="2"/>
</dbReference>
<evidence type="ECO:0000256" key="3">
    <source>
        <dbReference type="ARBA" id="ARBA00022617"/>
    </source>
</evidence>
<evidence type="ECO:0000313" key="14">
    <source>
        <dbReference type="EMBL" id="ADW72649.1"/>
    </source>
</evidence>
<feature type="domain" description="Cytochrome c" evidence="13">
    <location>
        <begin position="325"/>
        <end position="413"/>
    </location>
</feature>
<dbReference type="PIRSF" id="PIRSF000018">
    <property type="entry name" value="Mb_ADH_cyt_c"/>
    <property type="match status" value="1"/>
</dbReference>
<dbReference type="GO" id="GO:0009055">
    <property type="term" value="F:electron transfer activity"/>
    <property type="evidence" value="ECO:0007669"/>
    <property type="project" value="InterPro"/>
</dbReference>
<keyword evidence="7 10" id="KW-0408">Iron</keyword>
<dbReference type="OrthoDB" id="9811281at2"/>
<keyword evidence="6" id="KW-0677">Repeat</keyword>
<proteinExistence type="predicted"/>
<dbReference type="eggNOG" id="COG2010">
    <property type="taxonomic scope" value="Bacteria"/>
</dbReference>
<keyword evidence="3 9" id="KW-0349">Heme</keyword>
<dbReference type="Proteomes" id="UP000007257">
    <property type="component" value="Chromosome"/>
</dbReference>
<feature type="binding site" description="covalent" evidence="9">
    <location>
        <position position="341"/>
    </location>
    <ligand>
        <name>heme c</name>
        <dbReference type="ChEBI" id="CHEBI:61717"/>
        <label>3</label>
    </ligand>
</feature>
<gene>
    <name evidence="14" type="ordered locus">Rahaq_1026</name>
</gene>
<feature type="domain" description="Cytochrome c" evidence="13">
    <location>
        <begin position="183"/>
        <end position="292"/>
    </location>
</feature>
<comment type="subcellular location">
    <subcellularLocation>
        <location evidence="1">Cell membrane</location>
    </subcellularLocation>
</comment>
<feature type="domain" description="Cytochrome c" evidence="13">
    <location>
        <begin position="37"/>
        <end position="140"/>
    </location>
</feature>
<dbReference type="GO" id="GO:0005506">
    <property type="term" value="F:iron ion binding"/>
    <property type="evidence" value="ECO:0007669"/>
    <property type="project" value="InterPro"/>
</dbReference>
<keyword evidence="8 11" id="KW-0472">Membrane</keyword>
<keyword evidence="4 10" id="KW-0479">Metal-binding</keyword>
<protein>
    <submittedName>
        <fullName evidence="14">Gluconate 2-dehydrogenase (Acceptor)</fullName>
        <ecNumber evidence="14">1.1.99.3</ecNumber>
    </submittedName>
</protein>
<evidence type="ECO:0000256" key="2">
    <source>
        <dbReference type="ARBA" id="ARBA00022475"/>
    </source>
</evidence>
<dbReference type="SUPFAM" id="SSF46626">
    <property type="entry name" value="Cytochrome c"/>
    <property type="match status" value="3"/>
</dbReference>
<feature type="chain" id="PRO_5002608893" evidence="12">
    <location>
        <begin position="30"/>
        <end position="467"/>
    </location>
</feature>
<evidence type="ECO:0000256" key="11">
    <source>
        <dbReference type="SAM" id="Phobius"/>
    </source>
</evidence>
<keyword evidence="11" id="KW-1133">Transmembrane helix</keyword>
<dbReference type="AlphaFoldDB" id="A0A0H3F6V6"/>
<feature type="binding site" description="axial binding residue" evidence="10">
    <location>
        <position position="342"/>
    </location>
    <ligand>
        <name>heme c</name>
        <dbReference type="ChEBI" id="CHEBI:61717"/>
        <label>3</label>
    </ligand>
    <ligandPart>
        <name>Fe</name>
        <dbReference type="ChEBI" id="CHEBI:18248"/>
    </ligandPart>
</feature>
<dbReference type="EMBL" id="CP002505">
    <property type="protein sequence ID" value="ADW72649.1"/>
    <property type="molecule type" value="Genomic_DNA"/>
</dbReference>
<feature type="transmembrane region" description="Helical" evidence="11">
    <location>
        <begin position="440"/>
        <end position="461"/>
    </location>
</feature>
<evidence type="ECO:0000256" key="1">
    <source>
        <dbReference type="ARBA" id="ARBA00004236"/>
    </source>
</evidence>
<feature type="binding site" description="axial binding residue" evidence="10">
    <location>
        <position position="55"/>
    </location>
    <ligand>
        <name>heme c</name>
        <dbReference type="ChEBI" id="CHEBI:61717"/>
        <label>1</label>
    </ligand>
    <ligandPart>
        <name>Fe</name>
        <dbReference type="ChEBI" id="CHEBI:18248"/>
    </ligandPart>
</feature>
<dbReference type="InterPro" id="IPR014353">
    <property type="entry name" value="Membr-bd_ADH_cyt_c"/>
</dbReference>
<evidence type="ECO:0000256" key="4">
    <source>
        <dbReference type="ARBA" id="ARBA00022723"/>
    </source>
</evidence>
<feature type="binding site" description="covalent" evidence="9">
    <location>
        <position position="51"/>
    </location>
    <ligand>
        <name>heme c</name>
        <dbReference type="ChEBI" id="CHEBI:61717"/>
        <label>1</label>
    </ligand>
</feature>
<dbReference type="GO" id="GO:0033717">
    <property type="term" value="F:gluconate 2-dehydrogenase (acceptor) activity"/>
    <property type="evidence" value="ECO:0007669"/>
    <property type="project" value="UniProtKB-EC"/>
</dbReference>
<keyword evidence="5 12" id="KW-0732">Signal</keyword>
<feature type="signal peptide" evidence="12">
    <location>
        <begin position="1"/>
        <end position="29"/>
    </location>
</feature>